<evidence type="ECO:0000313" key="2">
    <source>
        <dbReference type="EMBL" id="UWZ34805.1"/>
    </source>
</evidence>
<dbReference type="EMBL" id="CP073721">
    <property type="protein sequence ID" value="UWZ34805.1"/>
    <property type="molecule type" value="Genomic_DNA"/>
</dbReference>
<name>A0ABY5YYI1_9ACTN</name>
<keyword evidence="3" id="KW-1185">Reference proteome</keyword>
<proteinExistence type="predicted"/>
<feature type="region of interest" description="Disordered" evidence="1">
    <location>
        <begin position="106"/>
        <end position="130"/>
    </location>
</feature>
<protein>
    <submittedName>
        <fullName evidence="2">Uncharacterized protein</fullName>
    </submittedName>
</protein>
<organism evidence="2 3">
    <name type="scientific">Dactylosporangium roseum</name>
    <dbReference type="NCBI Taxonomy" id="47989"/>
    <lineage>
        <taxon>Bacteria</taxon>
        <taxon>Bacillati</taxon>
        <taxon>Actinomycetota</taxon>
        <taxon>Actinomycetes</taxon>
        <taxon>Micromonosporales</taxon>
        <taxon>Micromonosporaceae</taxon>
        <taxon>Dactylosporangium</taxon>
    </lineage>
</organism>
<dbReference type="Proteomes" id="UP001058271">
    <property type="component" value="Chromosome"/>
</dbReference>
<reference evidence="2" key="1">
    <citation type="submission" date="2021-04" db="EMBL/GenBank/DDBJ databases">
        <title>Biosynthetic gene clusters of Dactylosporangioum roseum.</title>
        <authorList>
            <person name="Hartkoorn R.C."/>
            <person name="Beaudoing E."/>
            <person name="Hot D."/>
            <person name="Moureu S."/>
        </authorList>
    </citation>
    <scope>NUCLEOTIDE SEQUENCE</scope>
    <source>
        <strain evidence="2">NRRL B-16295</strain>
    </source>
</reference>
<evidence type="ECO:0000313" key="3">
    <source>
        <dbReference type="Proteomes" id="UP001058271"/>
    </source>
</evidence>
<sequence>MSVRIENPEAYTEAAHTAYAAVSGAEPIEAGGRWFTPTMVTVHVRWRTQIGYGWVIERIEISGPWVPRAEGAAPAGSGRVILGLDNAPQWAAEHARGCVPGWALPEASGPEVVPGVRRSQWPDGERRVSG</sequence>
<evidence type="ECO:0000256" key="1">
    <source>
        <dbReference type="SAM" id="MobiDB-lite"/>
    </source>
</evidence>
<dbReference type="RefSeq" id="WP_260724152.1">
    <property type="nucleotide sequence ID" value="NZ_BAAABS010000052.1"/>
</dbReference>
<accession>A0ABY5YYI1</accession>
<gene>
    <name evidence="2" type="ORF">Drose_26940</name>
</gene>